<dbReference type="AlphaFoldDB" id="J3LW81"/>
<dbReference type="Gramene" id="OB04G14060.1">
    <property type="protein sequence ID" value="OB04G14060.1"/>
    <property type="gene ID" value="OB04G14060"/>
</dbReference>
<dbReference type="HOGENOM" id="CLU_1153222_0_0_1"/>
<reference evidence="2" key="2">
    <citation type="submission" date="2013-04" db="UniProtKB">
        <authorList>
            <consortium name="EnsemblPlants"/>
        </authorList>
    </citation>
    <scope>IDENTIFICATION</scope>
</reference>
<organism evidence="2">
    <name type="scientific">Oryza brachyantha</name>
    <name type="common">malo sina</name>
    <dbReference type="NCBI Taxonomy" id="4533"/>
    <lineage>
        <taxon>Eukaryota</taxon>
        <taxon>Viridiplantae</taxon>
        <taxon>Streptophyta</taxon>
        <taxon>Embryophyta</taxon>
        <taxon>Tracheophyta</taxon>
        <taxon>Spermatophyta</taxon>
        <taxon>Magnoliopsida</taxon>
        <taxon>Liliopsida</taxon>
        <taxon>Poales</taxon>
        <taxon>Poaceae</taxon>
        <taxon>BOP clade</taxon>
        <taxon>Oryzoideae</taxon>
        <taxon>Oryzeae</taxon>
        <taxon>Oryzinae</taxon>
        <taxon>Oryza</taxon>
    </lineage>
</organism>
<accession>J3LW81</accession>
<reference evidence="2" key="1">
    <citation type="journal article" date="2013" name="Nat. Commun.">
        <title>Whole-genome sequencing of Oryza brachyantha reveals mechanisms underlying Oryza genome evolution.</title>
        <authorList>
            <person name="Chen J."/>
            <person name="Huang Q."/>
            <person name="Gao D."/>
            <person name="Wang J."/>
            <person name="Lang Y."/>
            <person name="Liu T."/>
            <person name="Li B."/>
            <person name="Bai Z."/>
            <person name="Luis Goicoechea J."/>
            <person name="Liang C."/>
            <person name="Chen C."/>
            <person name="Zhang W."/>
            <person name="Sun S."/>
            <person name="Liao Y."/>
            <person name="Zhang X."/>
            <person name="Yang L."/>
            <person name="Song C."/>
            <person name="Wang M."/>
            <person name="Shi J."/>
            <person name="Liu G."/>
            <person name="Liu J."/>
            <person name="Zhou H."/>
            <person name="Zhou W."/>
            <person name="Yu Q."/>
            <person name="An N."/>
            <person name="Chen Y."/>
            <person name="Cai Q."/>
            <person name="Wang B."/>
            <person name="Liu B."/>
            <person name="Min J."/>
            <person name="Huang Y."/>
            <person name="Wu H."/>
            <person name="Li Z."/>
            <person name="Zhang Y."/>
            <person name="Yin Y."/>
            <person name="Song W."/>
            <person name="Jiang J."/>
            <person name="Jackson S.A."/>
            <person name="Wing R.A."/>
            <person name="Wang J."/>
            <person name="Chen M."/>
        </authorList>
    </citation>
    <scope>NUCLEOTIDE SEQUENCE [LARGE SCALE GENOMIC DNA]</scope>
    <source>
        <strain evidence="2">cv. IRGC 101232</strain>
    </source>
</reference>
<feature type="compositionally biased region" description="Gly residues" evidence="1">
    <location>
        <begin position="71"/>
        <end position="80"/>
    </location>
</feature>
<sequence>MEEIVQQGKVDVEFGQDGVEMGSHIGKRHRVVRPGWVGDAARSGEGERSAALGGEVEVECDQRQGEEIVLGRGGTAGCGQGEERLGKTQGVTKEASVEESTAEEANEGGRWSVHGSGATLVVLCMTASCFLPSCTQRLRVAYGKRRLGMHRASGLGQGQRPATDKAATARREGGQAQCRYPGVPAHHFPSRSQPTSVSILLPAQLHTEAVEGWGLRLGAPELARPASCMCSLSNGSANNKE</sequence>
<feature type="region of interest" description="Disordered" evidence="1">
    <location>
        <begin position="71"/>
        <end position="110"/>
    </location>
</feature>
<evidence type="ECO:0000313" key="3">
    <source>
        <dbReference type="Proteomes" id="UP000006038"/>
    </source>
</evidence>
<dbReference type="EnsemblPlants" id="OB04G14060.1">
    <property type="protein sequence ID" value="OB04G14060.1"/>
    <property type="gene ID" value="OB04G14060"/>
</dbReference>
<dbReference type="Proteomes" id="UP000006038">
    <property type="component" value="Chromosome 4"/>
</dbReference>
<name>J3LW81_ORYBR</name>
<keyword evidence="3" id="KW-1185">Reference proteome</keyword>
<protein>
    <submittedName>
        <fullName evidence="2">Uncharacterized protein</fullName>
    </submittedName>
</protein>
<evidence type="ECO:0000313" key="2">
    <source>
        <dbReference type="EnsemblPlants" id="OB04G14060.1"/>
    </source>
</evidence>
<evidence type="ECO:0000256" key="1">
    <source>
        <dbReference type="SAM" id="MobiDB-lite"/>
    </source>
</evidence>
<proteinExistence type="predicted"/>